<evidence type="ECO:0008006" key="5">
    <source>
        <dbReference type="Google" id="ProtNLM"/>
    </source>
</evidence>
<evidence type="ECO:0000256" key="2">
    <source>
        <dbReference type="SAM" id="Phobius"/>
    </source>
</evidence>
<evidence type="ECO:0000256" key="1">
    <source>
        <dbReference type="SAM" id="MobiDB-lite"/>
    </source>
</evidence>
<sequence length="252" mass="27123">MPVEINLLPKKEPKNMALLFWGGLLAAAFIIFLTVFFFMLHHAKQDLGAINEKIHQVEAMQAREQAKQKNDTDTQDLRKLASAVKWAKDYPVKAVPILDQLTKLLPKYGYITDFSCTETSADVTVQFESGDEVAYYLKRLNDSKYFSGAVLNNIKTDKKDTDIASSALTAASTSGSESTSGSGNSGSNAKTDTKNTDTSNTKAASGTNANAAGDTGSTAADTSSDLPVYLASYTVQLNKSALNAAAKKEEKQ</sequence>
<gene>
    <name evidence="3" type="ORF">BpJC7_04810</name>
</gene>
<protein>
    <recommendedName>
        <fullName evidence="5">Fimbrial assembly family protein</fullName>
    </recommendedName>
</protein>
<feature type="region of interest" description="Disordered" evidence="1">
    <location>
        <begin position="170"/>
        <end position="222"/>
    </location>
</feature>
<dbReference type="EMBL" id="BKZQ01000004">
    <property type="protein sequence ID" value="GER69178.1"/>
    <property type="molecule type" value="Genomic_DNA"/>
</dbReference>
<proteinExistence type="predicted"/>
<keyword evidence="4" id="KW-1185">Reference proteome</keyword>
<feature type="transmembrane region" description="Helical" evidence="2">
    <location>
        <begin position="20"/>
        <end position="40"/>
    </location>
</feature>
<dbReference type="RefSeq" id="WP_151679269.1">
    <property type="nucleotide sequence ID" value="NZ_BKZP01000005.1"/>
</dbReference>
<organism evidence="3 4">
    <name type="scientific">Weizmannia acidilactici</name>
    <dbReference type="NCBI Taxonomy" id="2607726"/>
    <lineage>
        <taxon>Bacteria</taxon>
        <taxon>Bacillati</taxon>
        <taxon>Bacillota</taxon>
        <taxon>Bacilli</taxon>
        <taxon>Bacillales</taxon>
        <taxon>Bacillaceae</taxon>
        <taxon>Heyndrickxia</taxon>
    </lineage>
</organism>
<comment type="caution">
    <text evidence="3">The sequence shown here is derived from an EMBL/GenBank/DDBJ whole genome shotgun (WGS) entry which is preliminary data.</text>
</comment>
<keyword evidence="2" id="KW-0812">Transmembrane</keyword>
<keyword evidence="2" id="KW-0472">Membrane</keyword>
<evidence type="ECO:0000313" key="4">
    <source>
        <dbReference type="Proteomes" id="UP000391919"/>
    </source>
</evidence>
<dbReference type="AlphaFoldDB" id="A0A5J4JFU2"/>
<dbReference type="InterPro" id="IPR007813">
    <property type="entry name" value="PilN"/>
</dbReference>
<reference evidence="3 4" key="1">
    <citation type="submission" date="2019-09" db="EMBL/GenBank/DDBJ databases">
        <title>Draft genome sequence of Bacillus sp. JC-7.</title>
        <authorList>
            <person name="Tanaka N."/>
            <person name="Shiwa Y."/>
            <person name="Fujita N."/>
            <person name="Tanasupawat S."/>
        </authorList>
    </citation>
    <scope>NUCLEOTIDE SEQUENCE [LARGE SCALE GENOMIC DNA]</scope>
    <source>
        <strain evidence="3 4">JC-7</strain>
    </source>
</reference>
<keyword evidence="2" id="KW-1133">Transmembrane helix</keyword>
<name>A0A5J4JFU2_9BACI</name>
<dbReference type="Proteomes" id="UP000391919">
    <property type="component" value="Unassembled WGS sequence"/>
</dbReference>
<dbReference type="Pfam" id="PF05137">
    <property type="entry name" value="PilN"/>
    <property type="match status" value="1"/>
</dbReference>
<evidence type="ECO:0000313" key="3">
    <source>
        <dbReference type="EMBL" id="GER69178.1"/>
    </source>
</evidence>
<accession>A0A5J4JFU2</accession>